<gene>
    <name evidence="2" type="ORF">NITHO_160019</name>
</gene>
<evidence type="ECO:0000256" key="1">
    <source>
        <dbReference type="SAM" id="Phobius"/>
    </source>
</evidence>
<protein>
    <recommendedName>
        <fullName evidence="4">HdeD family acid-resistance protein</fullName>
    </recommendedName>
</protein>
<evidence type="ECO:0000313" key="3">
    <source>
        <dbReference type="Proteomes" id="UP000004221"/>
    </source>
</evidence>
<feature type="transmembrane region" description="Helical" evidence="1">
    <location>
        <begin position="146"/>
        <end position="169"/>
    </location>
</feature>
<accession>I4EDV0</accession>
<dbReference type="PANTHER" id="PTHR34989:SF1">
    <property type="entry name" value="PROTEIN HDED"/>
    <property type="match status" value="1"/>
</dbReference>
<dbReference type="InterPro" id="IPR005325">
    <property type="entry name" value="DUF308_memb"/>
</dbReference>
<evidence type="ECO:0000313" key="2">
    <source>
        <dbReference type="EMBL" id="CCF82862.1"/>
    </source>
</evidence>
<feature type="transmembrane region" description="Helical" evidence="1">
    <location>
        <begin position="122"/>
        <end position="140"/>
    </location>
</feature>
<feature type="transmembrane region" description="Helical" evidence="1">
    <location>
        <begin position="92"/>
        <end position="115"/>
    </location>
</feature>
<dbReference type="RefSeq" id="WP_008475345.1">
    <property type="nucleotide sequence ID" value="NZ_CAGS01000068.1"/>
</dbReference>
<dbReference type="InterPro" id="IPR052712">
    <property type="entry name" value="Acid_resist_chaperone_HdeD"/>
</dbReference>
<feature type="transmembrane region" description="Helical" evidence="1">
    <location>
        <begin position="7"/>
        <end position="27"/>
    </location>
</feature>
<feature type="transmembrane region" description="Helical" evidence="1">
    <location>
        <begin position="33"/>
        <end position="53"/>
    </location>
</feature>
<reference evidence="2 3" key="1">
    <citation type="journal article" date="2012" name="ISME J.">
        <title>Nitrification expanded: discovery, physiology and genomics of a nitrite-oxidizing bacterium from the phylum Chloroflexi.</title>
        <authorList>
            <person name="Sorokin D.Y."/>
            <person name="Lucker S."/>
            <person name="Vejmelkova D."/>
            <person name="Kostrikina N.A."/>
            <person name="Kleerebezem R."/>
            <person name="Rijpstra W.I."/>
            <person name="Damste J.S."/>
            <person name="Le Paslier D."/>
            <person name="Muyzer G."/>
            <person name="Wagner M."/>
            <person name="van Loosdrecht M.C."/>
            <person name="Daims H."/>
        </authorList>
    </citation>
    <scope>NUCLEOTIDE SEQUENCE [LARGE SCALE GENOMIC DNA]</scope>
    <source>
        <strain evidence="3">none</strain>
    </source>
</reference>
<name>I4EDV0_9BACT</name>
<proteinExistence type="predicted"/>
<dbReference type="AlphaFoldDB" id="I4EDV0"/>
<dbReference type="Proteomes" id="UP000004221">
    <property type="component" value="Unassembled WGS sequence"/>
</dbReference>
<dbReference type="Pfam" id="PF03729">
    <property type="entry name" value="DUF308"/>
    <property type="match status" value="2"/>
</dbReference>
<sequence>MVELTRSWWTIILRGLAAVLFGLAAIILPGMTVRILVTLFGAYVLIDGIFALVGSIRAMERHTRWWPMLIEGIAGIVAGLFAFFFLHLTGVALLFLIAAWAFVTGFSEIIAAIQFQHTMTKWLLGLAGIVSLAVAVLLVVRTDVGVITIARIIGVYAIIFGAILLGLGFRVRDMERAGRTGGM</sequence>
<keyword evidence="3" id="KW-1185">Reference proteome</keyword>
<dbReference type="GO" id="GO:0005886">
    <property type="term" value="C:plasma membrane"/>
    <property type="evidence" value="ECO:0007669"/>
    <property type="project" value="TreeGrafter"/>
</dbReference>
<organism evidence="2 3">
    <name type="scientific">Nitrolancea hollandica Lb</name>
    <dbReference type="NCBI Taxonomy" id="1129897"/>
    <lineage>
        <taxon>Bacteria</taxon>
        <taxon>Pseudomonadati</taxon>
        <taxon>Thermomicrobiota</taxon>
        <taxon>Thermomicrobia</taxon>
        <taxon>Sphaerobacterales</taxon>
        <taxon>Sphaerobacterineae</taxon>
        <taxon>Sphaerobacteraceae</taxon>
        <taxon>Nitrolancea</taxon>
    </lineage>
</organism>
<dbReference type="PANTHER" id="PTHR34989">
    <property type="entry name" value="PROTEIN HDED"/>
    <property type="match status" value="1"/>
</dbReference>
<comment type="caution">
    <text evidence="2">The sequence shown here is derived from an EMBL/GenBank/DDBJ whole genome shotgun (WGS) entry which is preliminary data.</text>
</comment>
<keyword evidence="1" id="KW-1133">Transmembrane helix</keyword>
<dbReference type="OrthoDB" id="193343at2"/>
<feature type="transmembrane region" description="Helical" evidence="1">
    <location>
        <begin position="65"/>
        <end position="86"/>
    </location>
</feature>
<dbReference type="EMBL" id="CAGS01000068">
    <property type="protein sequence ID" value="CCF82862.1"/>
    <property type="molecule type" value="Genomic_DNA"/>
</dbReference>
<evidence type="ECO:0008006" key="4">
    <source>
        <dbReference type="Google" id="ProtNLM"/>
    </source>
</evidence>
<keyword evidence="1" id="KW-0812">Transmembrane</keyword>
<keyword evidence="1" id="KW-0472">Membrane</keyword>